<reference evidence="1 2" key="1">
    <citation type="submission" date="2017-06" db="EMBL/GenBank/DDBJ databases">
        <title>A platform for efficient transgenesis in Macrostomum lignano, a flatworm model organism for stem cell research.</title>
        <authorList>
            <person name="Berezikov E."/>
        </authorList>
    </citation>
    <scope>NUCLEOTIDE SEQUENCE [LARGE SCALE GENOMIC DNA]</scope>
    <source>
        <strain evidence="1">DV1</strain>
        <tissue evidence="1">Whole organism</tissue>
    </source>
</reference>
<dbReference type="GO" id="GO:0008080">
    <property type="term" value="F:N-acetyltransferase activity"/>
    <property type="evidence" value="ECO:0007669"/>
    <property type="project" value="TreeGrafter"/>
</dbReference>
<name>A0A267FZJ8_9PLAT</name>
<dbReference type="EMBL" id="NIVC01000677">
    <property type="protein sequence ID" value="PAA78614.1"/>
    <property type="molecule type" value="Genomic_DNA"/>
</dbReference>
<gene>
    <name evidence="1" type="ORF">BOX15_Mlig007173g3</name>
</gene>
<dbReference type="Proteomes" id="UP000215902">
    <property type="component" value="Unassembled WGS sequence"/>
</dbReference>
<dbReference type="OrthoDB" id="8113373at2759"/>
<dbReference type="PANTHER" id="PTHR20905:SF1">
    <property type="entry name" value="AT07410P-RELATED"/>
    <property type="match status" value="1"/>
</dbReference>
<dbReference type="Gene3D" id="3.40.630.30">
    <property type="match status" value="1"/>
</dbReference>
<sequence length="233" mass="25276">MQPFASRTVDGIRYRLVAPSDAAALEELALKEFCGRMPLYQQVGATSRSDVELSMDFLPKLALAGESLVAEDAGSGQLVGARLSAVERRDSWPPSKHPLMVDAELQARYPKESIVMRAADATLTAANYFGAYSDVSAAMVSRMLAVRESHGRRGIGRRLQEFALELAPSIGAQLVVGLTQSYYSQRIYEDLQFERVYAETIPDYVDPATGDKPFAGLAGTVHQEAVSLPSGSD</sequence>
<evidence type="ECO:0000313" key="2">
    <source>
        <dbReference type="Proteomes" id="UP000215902"/>
    </source>
</evidence>
<organism evidence="1 2">
    <name type="scientific">Macrostomum lignano</name>
    <dbReference type="NCBI Taxonomy" id="282301"/>
    <lineage>
        <taxon>Eukaryota</taxon>
        <taxon>Metazoa</taxon>
        <taxon>Spiralia</taxon>
        <taxon>Lophotrochozoa</taxon>
        <taxon>Platyhelminthes</taxon>
        <taxon>Rhabditophora</taxon>
        <taxon>Macrostomorpha</taxon>
        <taxon>Macrostomida</taxon>
        <taxon>Macrostomidae</taxon>
        <taxon>Macrostomum</taxon>
    </lineage>
</organism>
<evidence type="ECO:0000313" key="1">
    <source>
        <dbReference type="EMBL" id="PAA78614.1"/>
    </source>
</evidence>
<dbReference type="SUPFAM" id="SSF55729">
    <property type="entry name" value="Acyl-CoA N-acyltransferases (Nat)"/>
    <property type="match status" value="1"/>
</dbReference>
<dbReference type="PANTHER" id="PTHR20905">
    <property type="entry name" value="N-ACETYLTRANSFERASE-RELATED"/>
    <property type="match status" value="1"/>
</dbReference>
<keyword evidence="2" id="KW-1185">Reference proteome</keyword>
<accession>A0A267FZJ8</accession>
<protein>
    <submittedName>
        <fullName evidence="1">Uncharacterized protein</fullName>
    </submittedName>
</protein>
<comment type="caution">
    <text evidence="1">The sequence shown here is derived from an EMBL/GenBank/DDBJ whole genome shotgun (WGS) entry which is preliminary data.</text>
</comment>
<dbReference type="CDD" id="cd04301">
    <property type="entry name" value="NAT_SF"/>
    <property type="match status" value="1"/>
</dbReference>
<proteinExistence type="predicted"/>
<dbReference type="AlphaFoldDB" id="A0A267FZJ8"/>
<dbReference type="InterPro" id="IPR016181">
    <property type="entry name" value="Acyl_CoA_acyltransferase"/>
</dbReference>